<organism evidence="1 2">
    <name type="scientific">Chlorobaculum tepidum (strain ATCC 49652 / DSM 12025 / NBRC 103806 / TLS)</name>
    <name type="common">Chlorobium tepidum</name>
    <dbReference type="NCBI Taxonomy" id="194439"/>
    <lineage>
        <taxon>Bacteria</taxon>
        <taxon>Pseudomonadati</taxon>
        <taxon>Chlorobiota</taxon>
        <taxon>Chlorobiia</taxon>
        <taxon>Chlorobiales</taxon>
        <taxon>Chlorobiaceae</taxon>
        <taxon>Chlorobaculum</taxon>
    </lineage>
</organism>
<dbReference type="Pfam" id="PF09709">
    <property type="entry name" value="Cas_Csd1"/>
    <property type="match status" value="1"/>
</dbReference>
<dbReference type="InterPro" id="IPR010144">
    <property type="entry name" value="CRISPR-assoc_prot_Csd1-typ"/>
</dbReference>
<gene>
    <name evidence="1" type="ordered locus">CT1133</name>
</gene>
<name>Q8KDC1_CHLTE</name>
<evidence type="ECO:0000313" key="1">
    <source>
        <dbReference type="EMBL" id="AAM72366.1"/>
    </source>
</evidence>
<evidence type="ECO:0000313" key="2">
    <source>
        <dbReference type="Proteomes" id="UP000001007"/>
    </source>
</evidence>
<dbReference type="EnsemblBacteria" id="AAM72366">
    <property type="protein sequence ID" value="AAM72366"/>
    <property type="gene ID" value="CT1133"/>
</dbReference>
<accession>Q8KDC1</accession>
<dbReference type="NCBIfam" id="TIGR01863">
    <property type="entry name" value="cas_Csd1"/>
    <property type="match status" value="1"/>
</dbReference>
<dbReference type="eggNOG" id="ENOG502Z7WH">
    <property type="taxonomic scope" value="Bacteria"/>
</dbReference>
<dbReference type="AlphaFoldDB" id="Q8KDC1"/>
<dbReference type="STRING" id="194439.CT1133"/>
<dbReference type="HOGENOM" id="CLU_031037_0_0_10"/>
<keyword evidence="2" id="KW-1185">Reference proteome</keyword>
<dbReference type="KEGG" id="cte:CT1133"/>
<dbReference type="PATRIC" id="fig|194439.7.peg.1032"/>
<proteinExistence type="predicted"/>
<protein>
    <submittedName>
        <fullName evidence="1">CRISPR-associated protein, CT1133 family</fullName>
    </submittedName>
</protein>
<sequence>MSGKRSYQSARLGERGGEKMILQALYDYYQRKAADPESGIAPEGFEWKEIPFIIVIDREGNFVSLEDTREGDGKKKKAKPYLLPKSVGRTGSNSYKTSFLLWDHYGYVLGHSRSESDKDQAMAEKQMPSFIEKLRSLPENVKGDDGVLAVIRFYEKGEYKKVKESDNWGECTKIIGCNMSFRLDGEVDLVPCRDAVKRYIETQIGESADDAVGLCLVTGKKAAIARIHSDTPINKDSKKFVSFQKNSGYDSYGKEQAFNAPISESAVFAYTTALNMLLGKNSKNKVQVGDATTVFWSEKQDVFEEDFPAFFGYSKDDPDADVRAVKALYEGIKSGHAQMDSKTRFYVLGLAPNSARISVRFWHTGTIAEFAGNIRQHFDDLEIIRSPKDSGHFSMFWLLSAMAHEGKVDNVPPNLSGQIFQSVITGGLYPATMLQQAIRRIRATQEVTRIQASILKACLNRFSRIYNTKAKEITVALDPTNNNPGYRLGRLFAVLEKIQEEASPGLNATIRDRFYGAASSTPVTVFPQLLKLKNHHLSKLDNAGRRVNFERMLAGVFEGIGNEMPSHLSMEDQARFAIGYYHQRQDFFKKKDSENNN</sequence>
<dbReference type="OrthoDB" id="9778918at2"/>
<dbReference type="CDD" id="cd09642">
    <property type="entry name" value="Cas8c_I-C"/>
    <property type="match status" value="1"/>
</dbReference>
<reference evidence="1 2" key="1">
    <citation type="journal article" date="2002" name="Proc. Natl. Acad. Sci. U.S.A.">
        <title>The complete genome sequence of Chlorobium tepidum TLS, a photosynthetic, anaerobic, green-sulfur bacterium.</title>
        <authorList>
            <person name="Eisen J.A."/>
            <person name="Nelson K.E."/>
            <person name="Paulsen I.T."/>
            <person name="Heidelberg J.F."/>
            <person name="Wu M."/>
            <person name="Dodson R.J."/>
            <person name="Deboy R."/>
            <person name="Gwinn M.L."/>
            <person name="Nelson W.C."/>
            <person name="Haft D.H."/>
            <person name="Hickey E.K."/>
            <person name="Peterson J.D."/>
            <person name="Durkin A.S."/>
            <person name="Kolonay J.L."/>
            <person name="Yang F."/>
            <person name="Holt I."/>
            <person name="Umayam L.A."/>
            <person name="Mason T."/>
            <person name="Brenner M."/>
            <person name="Shea T.P."/>
            <person name="Parksey D."/>
            <person name="Nierman W.C."/>
            <person name="Feldblyum T.V."/>
            <person name="Hansen C.L."/>
            <person name="Craven M.B."/>
            <person name="Radune D."/>
            <person name="Vamathevan J."/>
            <person name="Khouri H."/>
            <person name="White O."/>
            <person name="Gruber T.M."/>
            <person name="Ketchum K.A."/>
            <person name="Venter J.C."/>
            <person name="Tettelin H."/>
            <person name="Bryant D.A."/>
            <person name="Fraser C.M."/>
        </authorList>
    </citation>
    <scope>NUCLEOTIDE SEQUENCE [LARGE SCALE GENOMIC DNA]</scope>
    <source>
        <strain evidence="2">ATCC 49652 / DSM 12025 / NBRC 103806 / TLS</strain>
    </source>
</reference>
<dbReference type="Proteomes" id="UP000001007">
    <property type="component" value="Chromosome"/>
</dbReference>
<dbReference type="EMBL" id="AE006470">
    <property type="protein sequence ID" value="AAM72366.1"/>
    <property type="molecule type" value="Genomic_DNA"/>
</dbReference>